<evidence type="ECO:0000256" key="2">
    <source>
        <dbReference type="ARBA" id="ARBA00022801"/>
    </source>
</evidence>
<dbReference type="GO" id="GO:0046872">
    <property type="term" value="F:metal ion binding"/>
    <property type="evidence" value="ECO:0007669"/>
    <property type="project" value="UniProtKB-KW"/>
</dbReference>
<dbReference type="Proteomes" id="UP000886124">
    <property type="component" value="Unassembled WGS sequence"/>
</dbReference>
<dbReference type="PANTHER" id="PTHR43808">
    <property type="entry name" value="ACETYLORNITHINE DEACETYLASE"/>
    <property type="match status" value="1"/>
</dbReference>
<dbReference type="Gene3D" id="3.40.630.10">
    <property type="entry name" value="Zn peptidases"/>
    <property type="match status" value="2"/>
</dbReference>
<dbReference type="PANTHER" id="PTHR43808:SF31">
    <property type="entry name" value="N-ACETYL-L-CITRULLINE DEACETYLASE"/>
    <property type="match status" value="1"/>
</dbReference>
<dbReference type="EMBL" id="DROD01000668">
    <property type="protein sequence ID" value="HHJ53607.1"/>
    <property type="molecule type" value="Genomic_DNA"/>
</dbReference>
<evidence type="ECO:0000256" key="3">
    <source>
        <dbReference type="ARBA" id="ARBA00023285"/>
    </source>
</evidence>
<sequence length="402" mass="45012">MLKELQEKVLADREELFAVMQRLIQIRSYSGQEEEVVTYIMEKMAEFGFDEVWSDGLGNAIGRIGDGPVKIMWDAHIDTVKVTENERWKFPPFEGKIADGKIYGRGVVDEKAAMAGYLFAGKAIKEVFKEQPLPFTLYVVGSVLEEDCDGYPLRHIIEKEGIKPDYVLLGEPTDLRVYRGQRGRMEIEIATYGKSAHGAHNQQGVNAVYKMAAIVKEIEQLDKNLQPVEPLGKGSATVSDISSKAPSLCSVPDYCRIHIDRRLTVGEDQTLVLEQFRQIADRLQIEAEIEVPVYHGKSWKGTEFEQEAYFPTWILEEEHPLVKAGLAAAAQVLGQAQSGVWSFSTNGVATAGRHHIPTIGFAPGKEELSHSDREELVLDDLLKAAQVYAVFPFTLMETINRK</sequence>
<keyword evidence="2 5" id="KW-0378">Hydrolase</keyword>
<dbReference type="InterPro" id="IPR011650">
    <property type="entry name" value="Peptidase_M20_dimer"/>
</dbReference>
<dbReference type="Pfam" id="PF01546">
    <property type="entry name" value="Peptidase_M20"/>
    <property type="match status" value="1"/>
</dbReference>
<dbReference type="InterPro" id="IPR017706">
    <property type="entry name" value="Peptidase_M20/DapE_YgeY"/>
</dbReference>
<dbReference type="SUPFAM" id="SSF53187">
    <property type="entry name" value="Zn-dependent exopeptidases"/>
    <property type="match status" value="1"/>
</dbReference>
<keyword evidence="3" id="KW-0170">Cobalt</keyword>
<evidence type="ECO:0000313" key="5">
    <source>
        <dbReference type="EMBL" id="HHJ53607.1"/>
    </source>
</evidence>
<evidence type="ECO:0000256" key="1">
    <source>
        <dbReference type="ARBA" id="ARBA00022723"/>
    </source>
</evidence>
<feature type="domain" description="Peptidase M20 dimerisation" evidence="4">
    <location>
        <begin position="180"/>
        <end position="284"/>
    </location>
</feature>
<comment type="caution">
    <text evidence="5">The sequence shown here is derived from an EMBL/GenBank/DDBJ whole genome shotgun (WGS) entry which is preliminary data.</text>
</comment>
<accession>A0A7V5UFM2</accession>
<proteinExistence type="predicted"/>
<protein>
    <submittedName>
        <fullName evidence="5">YgeY family selenium metabolism-linked hydrolase</fullName>
    </submittedName>
</protein>
<reference evidence="5" key="1">
    <citation type="journal article" date="2020" name="mSystems">
        <title>Genome- and Community-Level Interaction Insights into Carbon Utilization and Element Cycling Functions of Hydrothermarchaeota in Hydrothermal Sediment.</title>
        <authorList>
            <person name="Zhou Z."/>
            <person name="Liu Y."/>
            <person name="Xu W."/>
            <person name="Pan J."/>
            <person name="Luo Z.H."/>
            <person name="Li M."/>
        </authorList>
    </citation>
    <scope>NUCLEOTIDE SEQUENCE [LARGE SCALE GENOMIC DNA]</scope>
    <source>
        <strain evidence="5">HyVt-527</strain>
    </source>
</reference>
<gene>
    <name evidence="5" type="ORF">ENJ89_10465</name>
</gene>
<dbReference type="GO" id="GO:0008777">
    <property type="term" value="F:acetylornithine deacetylase activity"/>
    <property type="evidence" value="ECO:0007669"/>
    <property type="project" value="TreeGrafter"/>
</dbReference>
<dbReference type="Pfam" id="PF07687">
    <property type="entry name" value="M20_dimer"/>
    <property type="match status" value="1"/>
</dbReference>
<dbReference type="InterPro" id="IPR036264">
    <property type="entry name" value="Bact_exopeptidase_dim_dom"/>
</dbReference>
<dbReference type="NCBIfam" id="TIGR03526">
    <property type="entry name" value="selenium_YgeY"/>
    <property type="match status" value="1"/>
</dbReference>
<dbReference type="SUPFAM" id="SSF55031">
    <property type="entry name" value="Bacterial exopeptidase dimerisation domain"/>
    <property type="match status" value="1"/>
</dbReference>
<name>A0A7V5UFM2_CALAY</name>
<dbReference type="Gene3D" id="3.30.70.360">
    <property type="match status" value="1"/>
</dbReference>
<dbReference type="GO" id="GO:0006526">
    <property type="term" value="P:L-arginine biosynthetic process"/>
    <property type="evidence" value="ECO:0007669"/>
    <property type="project" value="TreeGrafter"/>
</dbReference>
<dbReference type="InterPro" id="IPR002933">
    <property type="entry name" value="Peptidase_M20"/>
</dbReference>
<dbReference type="NCBIfam" id="NF009555">
    <property type="entry name" value="PRK13004.1"/>
    <property type="match status" value="1"/>
</dbReference>
<dbReference type="AlphaFoldDB" id="A0A7V5UFM2"/>
<dbReference type="InterPro" id="IPR050072">
    <property type="entry name" value="Peptidase_M20A"/>
</dbReference>
<organism evidence="5">
    <name type="scientific">Caldithrix abyssi</name>
    <dbReference type="NCBI Taxonomy" id="187145"/>
    <lineage>
        <taxon>Bacteria</taxon>
        <taxon>Pseudomonadati</taxon>
        <taxon>Calditrichota</taxon>
        <taxon>Calditrichia</taxon>
        <taxon>Calditrichales</taxon>
        <taxon>Calditrichaceae</taxon>
        <taxon>Caldithrix</taxon>
    </lineage>
</organism>
<keyword evidence="1" id="KW-0479">Metal-binding</keyword>
<evidence type="ECO:0000259" key="4">
    <source>
        <dbReference type="Pfam" id="PF07687"/>
    </source>
</evidence>